<name>A0A2I0X2F8_9ASPA</name>
<dbReference type="EMBL" id="KZ502211">
    <property type="protein sequence ID" value="PKU82104.1"/>
    <property type="molecule type" value="Genomic_DNA"/>
</dbReference>
<dbReference type="Proteomes" id="UP000233837">
    <property type="component" value="Unassembled WGS sequence"/>
</dbReference>
<evidence type="ECO:0000256" key="1">
    <source>
        <dbReference type="SAM" id="MobiDB-lite"/>
    </source>
</evidence>
<gene>
    <name evidence="2" type="ORF">MA16_Dca004121</name>
</gene>
<feature type="region of interest" description="Disordered" evidence="1">
    <location>
        <begin position="1"/>
        <end position="26"/>
    </location>
</feature>
<sequence>MQLQISPSMRTITIPSNNGVRDSRKVEEDGLAQKLLGRRTNHSVRLMRDL</sequence>
<keyword evidence="3" id="KW-1185">Reference proteome</keyword>
<dbReference type="AlphaFoldDB" id="A0A2I0X2F8"/>
<reference evidence="2 3" key="2">
    <citation type="journal article" date="2017" name="Nature">
        <title>The Apostasia genome and the evolution of orchids.</title>
        <authorList>
            <person name="Zhang G.Q."/>
            <person name="Liu K.W."/>
            <person name="Li Z."/>
            <person name="Lohaus R."/>
            <person name="Hsiao Y.Y."/>
            <person name="Niu S.C."/>
            <person name="Wang J.Y."/>
            <person name="Lin Y.C."/>
            <person name="Xu Q."/>
            <person name="Chen L.J."/>
            <person name="Yoshida K."/>
            <person name="Fujiwara S."/>
            <person name="Wang Z.W."/>
            <person name="Zhang Y.Q."/>
            <person name="Mitsuda N."/>
            <person name="Wang M."/>
            <person name="Liu G.H."/>
            <person name="Pecoraro L."/>
            <person name="Huang H.X."/>
            <person name="Xiao X.J."/>
            <person name="Lin M."/>
            <person name="Wu X.Y."/>
            <person name="Wu W.L."/>
            <person name="Chen Y.Y."/>
            <person name="Chang S.B."/>
            <person name="Sakamoto S."/>
            <person name="Ohme-Takagi M."/>
            <person name="Yagi M."/>
            <person name="Zeng S.J."/>
            <person name="Shen C.Y."/>
            <person name="Yeh C.M."/>
            <person name="Luo Y.B."/>
            <person name="Tsai W.C."/>
            <person name="Van de Peer Y."/>
            <person name="Liu Z.J."/>
        </authorList>
    </citation>
    <scope>NUCLEOTIDE SEQUENCE [LARGE SCALE GENOMIC DNA]</scope>
    <source>
        <tissue evidence="2">The whole plant</tissue>
    </source>
</reference>
<proteinExistence type="predicted"/>
<feature type="compositionally biased region" description="Polar residues" evidence="1">
    <location>
        <begin position="1"/>
        <end position="20"/>
    </location>
</feature>
<reference evidence="2 3" key="1">
    <citation type="journal article" date="2016" name="Sci. Rep.">
        <title>The Dendrobium catenatum Lindl. genome sequence provides insights into polysaccharide synthase, floral development and adaptive evolution.</title>
        <authorList>
            <person name="Zhang G.Q."/>
            <person name="Xu Q."/>
            <person name="Bian C."/>
            <person name="Tsai W.C."/>
            <person name="Yeh C.M."/>
            <person name="Liu K.W."/>
            <person name="Yoshida K."/>
            <person name="Zhang L.S."/>
            <person name="Chang S.B."/>
            <person name="Chen F."/>
            <person name="Shi Y."/>
            <person name="Su Y.Y."/>
            <person name="Zhang Y.Q."/>
            <person name="Chen L.J."/>
            <person name="Yin Y."/>
            <person name="Lin M."/>
            <person name="Huang H."/>
            <person name="Deng H."/>
            <person name="Wang Z.W."/>
            <person name="Zhu S.L."/>
            <person name="Zhao X."/>
            <person name="Deng C."/>
            <person name="Niu S.C."/>
            <person name="Huang J."/>
            <person name="Wang M."/>
            <person name="Liu G.H."/>
            <person name="Yang H.J."/>
            <person name="Xiao X.J."/>
            <person name="Hsiao Y.Y."/>
            <person name="Wu W.L."/>
            <person name="Chen Y.Y."/>
            <person name="Mitsuda N."/>
            <person name="Ohme-Takagi M."/>
            <person name="Luo Y.B."/>
            <person name="Van de Peer Y."/>
            <person name="Liu Z.J."/>
        </authorList>
    </citation>
    <scope>NUCLEOTIDE SEQUENCE [LARGE SCALE GENOMIC DNA]</scope>
    <source>
        <tissue evidence="2">The whole plant</tissue>
    </source>
</reference>
<evidence type="ECO:0000313" key="2">
    <source>
        <dbReference type="EMBL" id="PKU82104.1"/>
    </source>
</evidence>
<accession>A0A2I0X2F8</accession>
<evidence type="ECO:0000313" key="3">
    <source>
        <dbReference type="Proteomes" id="UP000233837"/>
    </source>
</evidence>
<protein>
    <submittedName>
        <fullName evidence="2">Uncharacterized protein</fullName>
    </submittedName>
</protein>
<organism evidence="2 3">
    <name type="scientific">Dendrobium catenatum</name>
    <dbReference type="NCBI Taxonomy" id="906689"/>
    <lineage>
        <taxon>Eukaryota</taxon>
        <taxon>Viridiplantae</taxon>
        <taxon>Streptophyta</taxon>
        <taxon>Embryophyta</taxon>
        <taxon>Tracheophyta</taxon>
        <taxon>Spermatophyta</taxon>
        <taxon>Magnoliopsida</taxon>
        <taxon>Liliopsida</taxon>
        <taxon>Asparagales</taxon>
        <taxon>Orchidaceae</taxon>
        <taxon>Epidendroideae</taxon>
        <taxon>Malaxideae</taxon>
        <taxon>Dendrobiinae</taxon>
        <taxon>Dendrobium</taxon>
    </lineage>
</organism>